<dbReference type="EMBL" id="CM029050">
    <property type="protein sequence ID" value="KAG2565019.1"/>
    <property type="molecule type" value="Genomic_DNA"/>
</dbReference>
<accession>A0A8T0PX53</accession>
<evidence type="ECO:0000313" key="1">
    <source>
        <dbReference type="EMBL" id="KAG2565019.1"/>
    </source>
</evidence>
<dbReference type="AlphaFoldDB" id="A0A8T0PX53"/>
<sequence>MVDKYLEWPEIHVDPKWKEDWFYIGNPSSLPEFSLMPPMYFREWVLMNSASSEDQVEELLGLIFYLREMKVTAASVVFNWKQRQIQPLEKRKNFGFQYEGTEDSSRFSTEPVERVQGLRIIRSIFPDQLNVPYVPTVFRSSNPPSQVDVGVFKSDPPIPSSIEAKN</sequence>
<gene>
    <name evidence="1" type="ORF">PVAP13_7NG007747</name>
</gene>
<keyword evidence="2" id="KW-1185">Reference proteome</keyword>
<organism evidence="1 2">
    <name type="scientific">Panicum virgatum</name>
    <name type="common">Blackwell switchgrass</name>
    <dbReference type="NCBI Taxonomy" id="38727"/>
    <lineage>
        <taxon>Eukaryota</taxon>
        <taxon>Viridiplantae</taxon>
        <taxon>Streptophyta</taxon>
        <taxon>Embryophyta</taxon>
        <taxon>Tracheophyta</taxon>
        <taxon>Spermatophyta</taxon>
        <taxon>Magnoliopsida</taxon>
        <taxon>Liliopsida</taxon>
        <taxon>Poales</taxon>
        <taxon>Poaceae</taxon>
        <taxon>PACMAD clade</taxon>
        <taxon>Panicoideae</taxon>
        <taxon>Panicodae</taxon>
        <taxon>Paniceae</taxon>
        <taxon>Panicinae</taxon>
        <taxon>Panicum</taxon>
        <taxon>Panicum sect. Hiantes</taxon>
    </lineage>
</organism>
<protein>
    <submittedName>
        <fullName evidence="1">Uncharacterized protein</fullName>
    </submittedName>
</protein>
<name>A0A8T0PX53_PANVG</name>
<comment type="caution">
    <text evidence="1">The sequence shown here is derived from an EMBL/GenBank/DDBJ whole genome shotgun (WGS) entry which is preliminary data.</text>
</comment>
<dbReference type="Proteomes" id="UP000823388">
    <property type="component" value="Chromosome 7N"/>
</dbReference>
<reference evidence="1" key="1">
    <citation type="submission" date="2020-05" db="EMBL/GenBank/DDBJ databases">
        <title>WGS assembly of Panicum virgatum.</title>
        <authorList>
            <person name="Lovell J.T."/>
            <person name="Jenkins J."/>
            <person name="Shu S."/>
            <person name="Juenger T.E."/>
            <person name="Schmutz J."/>
        </authorList>
    </citation>
    <scope>NUCLEOTIDE SEQUENCE</scope>
    <source>
        <strain evidence="1">AP13</strain>
    </source>
</reference>
<evidence type="ECO:0000313" key="2">
    <source>
        <dbReference type="Proteomes" id="UP000823388"/>
    </source>
</evidence>
<proteinExistence type="predicted"/>